<dbReference type="Pfam" id="PF07810">
    <property type="entry name" value="TMC"/>
    <property type="match status" value="1"/>
</dbReference>
<feature type="transmembrane region" description="Helical" evidence="7">
    <location>
        <begin position="1106"/>
        <end position="1128"/>
    </location>
</feature>
<keyword evidence="5 7" id="KW-0472">Membrane</keyword>
<dbReference type="InterPro" id="IPR038900">
    <property type="entry name" value="TMC"/>
</dbReference>
<feature type="transmembrane region" description="Helical" evidence="7">
    <location>
        <begin position="286"/>
        <end position="304"/>
    </location>
</feature>
<name>A0A5E4NNH3_9HEMI</name>
<dbReference type="PANTHER" id="PTHR23302:SF40">
    <property type="entry name" value="TRANSMEMBRANE CHANNEL-LIKE PROTEIN"/>
    <property type="match status" value="1"/>
</dbReference>
<evidence type="ECO:0000313" key="10">
    <source>
        <dbReference type="Proteomes" id="UP000325440"/>
    </source>
</evidence>
<feature type="transmembrane region" description="Helical" evidence="7">
    <location>
        <begin position="374"/>
        <end position="399"/>
    </location>
</feature>
<evidence type="ECO:0000313" key="9">
    <source>
        <dbReference type="EMBL" id="VVC45318.1"/>
    </source>
</evidence>
<feature type="transmembrane region" description="Helical" evidence="7">
    <location>
        <begin position="419"/>
        <end position="438"/>
    </location>
</feature>
<gene>
    <name evidence="9" type="ORF">CINCED_3A024024</name>
</gene>
<protein>
    <submittedName>
        <fullName evidence="9">TMC</fullName>
    </submittedName>
</protein>
<feature type="region of interest" description="Disordered" evidence="6">
    <location>
        <begin position="41"/>
        <end position="79"/>
    </location>
</feature>
<evidence type="ECO:0000256" key="4">
    <source>
        <dbReference type="ARBA" id="ARBA00022989"/>
    </source>
</evidence>
<keyword evidence="4 7" id="KW-1133">Transmembrane helix</keyword>
<evidence type="ECO:0000256" key="2">
    <source>
        <dbReference type="ARBA" id="ARBA00006510"/>
    </source>
</evidence>
<keyword evidence="10" id="KW-1185">Reference proteome</keyword>
<dbReference type="OrthoDB" id="5831905at2759"/>
<feature type="transmembrane region" description="Helical" evidence="7">
    <location>
        <begin position="1045"/>
        <end position="1066"/>
    </location>
</feature>
<dbReference type="EMBL" id="CABPRJ010002399">
    <property type="protein sequence ID" value="VVC45318.1"/>
    <property type="molecule type" value="Genomic_DNA"/>
</dbReference>
<reference evidence="9 10" key="1">
    <citation type="submission" date="2019-08" db="EMBL/GenBank/DDBJ databases">
        <authorList>
            <person name="Alioto T."/>
            <person name="Alioto T."/>
            <person name="Gomez Garrido J."/>
        </authorList>
    </citation>
    <scope>NUCLEOTIDE SEQUENCE [LARGE SCALE GENOMIC DNA]</scope>
</reference>
<feature type="compositionally biased region" description="Basic residues" evidence="6">
    <location>
        <begin position="41"/>
        <end position="52"/>
    </location>
</feature>
<accession>A0A5E4NNH3</accession>
<evidence type="ECO:0000256" key="1">
    <source>
        <dbReference type="ARBA" id="ARBA00004141"/>
    </source>
</evidence>
<feature type="transmembrane region" description="Helical" evidence="7">
    <location>
        <begin position="206"/>
        <end position="224"/>
    </location>
</feature>
<evidence type="ECO:0000256" key="3">
    <source>
        <dbReference type="ARBA" id="ARBA00022692"/>
    </source>
</evidence>
<evidence type="ECO:0000256" key="7">
    <source>
        <dbReference type="SAM" id="Phobius"/>
    </source>
</evidence>
<dbReference type="Proteomes" id="UP000325440">
    <property type="component" value="Unassembled WGS sequence"/>
</dbReference>
<keyword evidence="3 7" id="KW-0812">Transmembrane</keyword>
<feature type="compositionally biased region" description="Polar residues" evidence="6">
    <location>
        <begin position="603"/>
        <end position="615"/>
    </location>
</feature>
<feature type="region of interest" description="Disordered" evidence="6">
    <location>
        <begin position="700"/>
        <end position="726"/>
    </location>
</feature>
<feature type="region of interest" description="Disordered" evidence="6">
    <location>
        <begin position="749"/>
        <end position="796"/>
    </location>
</feature>
<comment type="subcellular location">
    <subcellularLocation>
        <location evidence="1">Membrane</location>
        <topology evidence="1">Multi-pass membrane protein</topology>
    </subcellularLocation>
</comment>
<sequence length="1383" mass="157169">MSISRGHSVEKVRFSASRAHSDENDEDYSASVNAILHKRLSVRKGKHQKQRRSSSPVSSMMADDASLLSDRRRSSAFTTSSGDTAINIEEAGISQEQIFENIRLHKEVLGSVRLQPWSIRRKMKLVQQAKEYVKKHEGQLQERLAMSKSTRDILARFHILVVKQWQHTKREMANVISQIIPWELTIKEIESQFGTVVASYFTFLRWLFWVNFVISVMLAAFVVIPEVLTTSKADTGERKTLLPEEETHSMDLNTLVNFEGVLQHSPMFYGFYSNRPSSDSGYRLPTAYFITGLVVYIYSFVATLRKMAANSRLSKLSEKDDECVFTWKLFTGWDYMIGNEETAHNRISSIILGFKEALLEEAERMKDKQNWKVVALRIFANLNMVWMLGSSVYAVIFVVNRSTGPEAESTLWRKYEITVVMTLIGTFFPIAFEGLGVLENYHPRTTLRVQLARIMALNLLNLYTLTFALFVKINELTIELGKLKPLNSTIFATTPGSILNTTTTQALITTAVLLNTTIMMPMSTPVPMTTHMTATTTTEIPPRIIDFKENQHKCQPFEIQEMITCSVPKKKSQVDQNAAPNVTDGSVINSKTIQNSTANDSKMVQNESATNTTIQKPTNKPIKTNTKEADSTTIGMTQWSHTPVPTMENGFTTLQISTKKPSTVSTQRDMLTSSITTVTDEYATKSSVATTMHSAVSSDVDDIKTLDPPRDDQWTWSTGTEDNDNVTERTSIDSLQITAEVYYDTTRGSNSNFTHLNYENSTSTVGESTVFESTSNPTDETTSADSISPNPFTTSGLQTVIDTKPIMNDDKMESISIISDPSTDNEEYYDGTTVAPWQTNEVSTAGPRRIKRMLQMVLNDTHCFHIVCSSSSEFNHVTEALNSRGVTETSSYSTTMEHEDAPGEDYSLTATCLSLTKRKRLRKLCWETMFGQELVKLTVMDLVSTIISTIFVDFARAVFVRYMNRCWCWNLEKRYPQYGDFKIAENILHLVNNQGMVWMGMFFSPGLPIINVVKLMIMMYVRSWAVLTCNVPHDVVFRASRSNNFYLGLLLTMLFLCVLPVGYAIVRIEPSWHCGPFSQYKKIYHIFTHSIKKAVPNPVVHRVLDYIASPGIIIPLLLLLILVIYYLASLTSSLREANTDLKIQLRRERTEERRKMFLLVNSKNRGDDNDDDYTCLDSTLSKWRQIMPDNKLTTDGSNFVLGLAEKKNAENNVLDKVREKLVHIETDDLQQSETKQHHGPLQDSQHFHHHRHYLHHHQQTLHHHHHHLRRPSRNEEPRDPVALQRKWKKTKLVVSRLPSSDSEASDQSDVVPEIRVSSSTNGQHAAVEAKSRGLPDTSLPHPSLAPVISDGKQRARLKLAQILYKEARRRRQKYVEELQNQQE</sequence>
<organism evidence="9 10">
    <name type="scientific">Cinara cedri</name>
    <dbReference type="NCBI Taxonomy" id="506608"/>
    <lineage>
        <taxon>Eukaryota</taxon>
        <taxon>Metazoa</taxon>
        <taxon>Ecdysozoa</taxon>
        <taxon>Arthropoda</taxon>
        <taxon>Hexapoda</taxon>
        <taxon>Insecta</taxon>
        <taxon>Pterygota</taxon>
        <taxon>Neoptera</taxon>
        <taxon>Paraneoptera</taxon>
        <taxon>Hemiptera</taxon>
        <taxon>Sternorrhyncha</taxon>
        <taxon>Aphidomorpha</taxon>
        <taxon>Aphidoidea</taxon>
        <taxon>Aphididae</taxon>
        <taxon>Lachninae</taxon>
        <taxon>Cinara</taxon>
    </lineage>
</organism>
<dbReference type="GO" id="GO:0005886">
    <property type="term" value="C:plasma membrane"/>
    <property type="evidence" value="ECO:0007669"/>
    <property type="project" value="InterPro"/>
</dbReference>
<evidence type="ECO:0000256" key="6">
    <source>
        <dbReference type="SAM" id="MobiDB-lite"/>
    </source>
</evidence>
<evidence type="ECO:0000256" key="5">
    <source>
        <dbReference type="ARBA" id="ARBA00023136"/>
    </source>
</evidence>
<feature type="region of interest" description="Disordered" evidence="6">
    <location>
        <begin position="1255"/>
        <end position="1284"/>
    </location>
</feature>
<feature type="transmembrane region" description="Helical" evidence="7">
    <location>
        <begin position="450"/>
        <end position="471"/>
    </location>
</feature>
<dbReference type="PANTHER" id="PTHR23302">
    <property type="entry name" value="TRANSMEMBRANE CHANNEL-RELATED"/>
    <property type="match status" value="1"/>
</dbReference>
<feature type="compositionally biased region" description="Basic and acidic residues" evidence="6">
    <location>
        <begin position="701"/>
        <end position="713"/>
    </location>
</feature>
<feature type="region of interest" description="Disordered" evidence="6">
    <location>
        <begin position="1316"/>
        <end position="1350"/>
    </location>
</feature>
<comment type="similarity">
    <text evidence="2">Belongs to the TMC family.</text>
</comment>
<feature type="compositionally biased region" description="Basic residues" evidence="6">
    <location>
        <begin position="1255"/>
        <end position="1271"/>
    </location>
</feature>
<feature type="domain" description="TMC" evidence="8">
    <location>
        <begin position="925"/>
        <end position="1040"/>
    </location>
</feature>
<dbReference type="InterPro" id="IPR012496">
    <property type="entry name" value="TMC_dom"/>
</dbReference>
<dbReference type="GO" id="GO:0008381">
    <property type="term" value="F:mechanosensitive monoatomic ion channel activity"/>
    <property type="evidence" value="ECO:0007669"/>
    <property type="project" value="TreeGrafter"/>
</dbReference>
<proteinExistence type="inferred from homology"/>
<feature type="region of interest" description="Disordered" evidence="6">
    <location>
        <begin position="603"/>
        <end position="631"/>
    </location>
</feature>
<evidence type="ECO:0000259" key="8">
    <source>
        <dbReference type="Pfam" id="PF07810"/>
    </source>
</evidence>